<dbReference type="Pfam" id="PF01321">
    <property type="entry name" value="Creatinase_N"/>
    <property type="match status" value="1"/>
</dbReference>
<feature type="domain" description="Peptidase M24 C-terminal" evidence="6">
    <location>
        <begin position="544"/>
        <end position="604"/>
    </location>
</feature>
<keyword evidence="8" id="KW-1185">Reference proteome</keyword>
<dbReference type="RefSeq" id="WP_090111431.1">
    <property type="nucleotide sequence ID" value="NZ_FNAT01000002.1"/>
</dbReference>
<dbReference type="Proteomes" id="UP000198922">
    <property type="component" value="Unassembled WGS sequence"/>
</dbReference>
<dbReference type="PANTHER" id="PTHR43763">
    <property type="entry name" value="XAA-PRO AMINOPEPTIDASE 1"/>
    <property type="match status" value="1"/>
</dbReference>
<dbReference type="GO" id="GO:0046872">
    <property type="term" value="F:metal ion binding"/>
    <property type="evidence" value="ECO:0007669"/>
    <property type="project" value="UniProtKB-KW"/>
</dbReference>
<keyword evidence="7" id="KW-0031">Aminopeptidase</keyword>
<dbReference type="GO" id="GO:0070006">
    <property type="term" value="F:metalloaminopeptidase activity"/>
    <property type="evidence" value="ECO:0007669"/>
    <property type="project" value="InterPro"/>
</dbReference>
<proteinExistence type="inferred from homology"/>
<name>A0A1G7DL79_9RHOB</name>
<dbReference type="FunFam" id="3.90.230.10:FF:000009">
    <property type="entry name" value="xaa-Pro aminopeptidase 2"/>
    <property type="match status" value="1"/>
</dbReference>
<sequence length="606" mass="66095">MYQNFATTARPEQGPPRLAKLRERMATEQLDGWIVPRGDTWRGENVRARDERLAWLTGFTGSAGFAAILADKAGVFIDGRYKIQIKAQVAPEFTAVDWPGTRLADWLVANLPEGGTVGYDAWLHTPEEIRELHGKLHPKGIGLKPCDNLVDAIWEDRPAPPPAPFIAWPDEFAGKSHAEKRAEIAARLREAGQRCAVLTLPDSIAWLLNIRGDDVPSTPVPLSFAIIDDAGRTELFCPKGKADELREYLGAEVDVLDIDAFLGALGQLPGPVRVDPNSAPAIVETTLKDWDIAIAEAEDPCVLPKARKNAAEIAGARAAHLRDATAVCRFLHWLDDEAEKLASGGHKLTEIGVVKALEGFRRETGELRGISFETIAGAGPNGAITHYRVTEDSDREVKPGELLLVDSGGQYLDGTTDITRTMAIGTPPADARECYTRVLQGMIALSRARFPKGLAGRDLDALARYPLWLAGLDYDHGTGHGVGAYLSVHEGPQRISKGAGTVIEPGMILSNEPGYYREGAFGIRIENLIVTREAPALPGADDREMLDFETLTWVPIDRRLVVTEMLSRAELDWIDAYHAATFDKIGPRLDGAARDWLEAACAPLRA</sequence>
<dbReference type="Pfam" id="PF16188">
    <property type="entry name" value="Peptidase_M24_C"/>
    <property type="match status" value="1"/>
</dbReference>
<dbReference type="CDD" id="cd01085">
    <property type="entry name" value="APP"/>
    <property type="match status" value="1"/>
</dbReference>
<dbReference type="Gene3D" id="3.40.350.10">
    <property type="entry name" value="Creatinase/prolidase N-terminal domain"/>
    <property type="match status" value="2"/>
</dbReference>
<keyword evidence="7" id="KW-0645">Protease</keyword>
<reference evidence="8" key="1">
    <citation type="submission" date="2016-10" db="EMBL/GenBank/DDBJ databases">
        <authorList>
            <person name="Varghese N."/>
            <person name="Submissions S."/>
        </authorList>
    </citation>
    <scope>NUCLEOTIDE SEQUENCE [LARGE SCALE GENOMIC DNA]</scope>
    <source>
        <strain evidence="8">DSM 21424</strain>
    </source>
</reference>
<dbReference type="PANTHER" id="PTHR43763:SF6">
    <property type="entry name" value="XAA-PRO AMINOPEPTIDASE 1"/>
    <property type="match status" value="1"/>
</dbReference>
<dbReference type="Pfam" id="PF16189">
    <property type="entry name" value="Creatinase_N_2"/>
    <property type="match status" value="1"/>
</dbReference>
<dbReference type="InterPro" id="IPR033740">
    <property type="entry name" value="Pept_M24B"/>
</dbReference>
<keyword evidence="2" id="KW-0479">Metal-binding</keyword>
<dbReference type="STRING" id="521013.SAMN04488567_1974"/>
<gene>
    <name evidence="7" type="ORF">SAMN04488567_1974</name>
</gene>
<accession>A0A1G7DL79</accession>
<dbReference type="Pfam" id="PF00557">
    <property type="entry name" value="Peptidase_M24"/>
    <property type="match status" value="1"/>
</dbReference>
<evidence type="ECO:0000259" key="4">
    <source>
        <dbReference type="Pfam" id="PF00557"/>
    </source>
</evidence>
<evidence type="ECO:0000259" key="5">
    <source>
        <dbReference type="Pfam" id="PF01321"/>
    </source>
</evidence>
<evidence type="ECO:0000256" key="1">
    <source>
        <dbReference type="ARBA" id="ARBA00008766"/>
    </source>
</evidence>
<dbReference type="SUPFAM" id="SSF55920">
    <property type="entry name" value="Creatinase/aminopeptidase"/>
    <property type="match status" value="1"/>
</dbReference>
<evidence type="ECO:0000313" key="7">
    <source>
        <dbReference type="EMBL" id="SDE51856.1"/>
    </source>
</evidence>
<organism evidence="7 8">
    <name type="scientific">Limimaricola pyoseonensis</name>
    <dbReference type="NCBI Taxonomy" id="521013"/>
    <lineage>
        <taxon>Bacteria</taxon>
        <taxon>Pseudomonadati</taxon>
        <taxon>Pseudomonadota</taxon>
        <taxon>Alphaproteobacteria</taxon>
        <taxon>Rhodobacterales</taxon>
        <taxon>Paracoccaceae</taxon>
        <taxon>Limimaricola</taxon>
    </lineage>
</organism>
<feature type="domain" description="Peptidase M24" evidence="4">
    <location>
        <begin position="316"/>
        <end position="532"/>
    </location>
</feature>
<dbReference type="InterPro" id="IPR000994">
    <property type="entry name" value="Pept_M24"/>
</dbReference>
<dbReference type="AlphaFoldDB" id="A0A1G7DL79"/>
<keyword evidence="3" id="KW-0378">Hydrolase</keyword>
<comment type="similarity">
    <text evidence="1">Belongs to the peptidase M24B family.</text>
</comment>
<protein>
    <submittedName>
        <fullName evidence="7">Xaa-Pro aminopeptidase</fullName>
    </submittedName>
</protein>
<evidence type="ECO:0000259" key="6">
    <source>
        <dbReference type="Pfam" id="PF16188"/>
    </source>
</evidence>
<dbReference type="Gene3D" id="3.90.230.10">
    <property type="entry name" value="Creatinase/methionine aminopeptidase superfamily"/>
    <property type="match status" value="1"/>
</dbReference>
<evidence type="ECO:0000313" key="8">
    <source>
        <dbReference type="Proteomes" id="UP000198922"/>
    </source>
</evidence>
<evidence type="ECO:0000256" key="2">
    <source>
        <dbReference type="ARBA" id="ARBA00022723"/>
    </source>
</evidence>
<dbReference type="EMBL" id="FNAT01000002">
    <property type="protein sequence ID" value="SDE51856.1"/>
    <property type="molecule type" value="Genomic_DNA"/>
</dbReference>
<dbReference type="InterPro" id="IPR000587">
    <property type="entry name" value="Creatinase_N"/>
</dbReference>
<dbReference type="OrthoDB" id="9806388at2"/>
<dbReference type="GO" id="GO:0005737">
    <property type="term" value="C:cytoplasm"/>
    <property type="evidence" value="ECO:0007669"/>
    <property type="project" value="UniProtKB-ARBA"/>
</dbReference>
<dbReference type="InterPro" id="IPR032416">
    <property type="entry name" value="Peptidase_M24_C"/>
</dbReference>
<feature type="domain" description="Creatinase N-terminal" evidence="5">
    <location>
        <begin position="17"/>
        <end position="152"/>
    </location>
</feature>
<dbReference type="InterPro" id="IPR050422">
    <property type="entry name" value="X-Pro_aminopeptidase_P"/>
</dbReference>
<evidence type="ECO:0000256" key="3">
    <source>
        <dbReference type="ARBA" id="ARBA00022801"/>
    </source>
</evidence>
<dbReference type="InterPro" id="IPR029149">
    <property type="entry name" value="Creatin/AminoP/Spt16_N"/>
</dbReference>
<dbReference type="InterPro" id="IPR036005">
    <property type="entry name" value="Creatinase/aminopeptidase-like"/>
</dbReference>
<dbReference type="SUPFAM" id="SSF53092">
    <property type="entry name" value="Creatinase/prolidase N-terminal domain"/>
    <property type="match status" value="1"/>
</dbReference>